<dbReference type="OrthoDB" id="9807064at2"/>
<evidence type="ECO:0000256" key="1">
    <source>
        <dbReference type="ARBA" id="ARBA00022598"/>
    </source>
</evidence>
<organism evidence="3 4">
    <name type="scientific">Campylobacter gracilis RM3268</name>
    <dbReference type="NCBI Taxonomy" id="553220"/>
    <lineage>
        <taxon>Bacteria</taxon>
        <taxon>Pseudomonadati</taxon>
        <taxon>Campylobacterota</taxon>
        <taxon>Epsilonproteobacteria</taxon>
        <taxon>Campylobacterales</taxon>
        <taxon>Campylobacteraceae</taxon>
        <taxon>Campylobacter</taxon>
    </lineage>
</organism>
<evidence type="ECO:0000313" key="4">
    <source>
        <dbReference type="Proteomes" id="UP000005709"/>
    </source>
</evidence>
<keyword evidence="1 3" id="KW-0436">Ligase</keyword>
<dbReference type="InterPro" id="IPR045864">
    <property type="entry name" value="aa-tRNA-synth_II/BPL/LPL"/>
</dbReference>
<dbReference type="RefSeq" id="WP_005869650.1">
    <property type="nucleotide sequence ID" value="NZ_ACYG01000009.1"/>
</dbReference>
<dbReference type="STRING" id="824.CGRAC_0376"/>
<dbReference type="Pfam" id="PF03099">
    <property type="entry name" value="BPL_LplA_LipB"/>
    <property type="match status" value="1"/>
</dbReference>
<dbReference type="PANTHER" id="PTHR12835">
    <property type="entry name" value="BIOTIN PROTEIN LIGASE"/>
    <property type="match status" value="1"/>
</dbReference>
<name>C8PEW9_9BACT</name>
<dbReference type="AlphaFoldDB" id="C8PEW9"/>
<dbReference type="GO" id="GO:0005737">
    <property type="term" value="C:cytoplasm"/>
    <property type="evidence" value="ECO:0007669"/>
    <property type="project" value="TreeGrafter"/>
</dbReference>
<dbReference type="NCBIfam" id="NF006294">
    <property type="entry name" value="PRK08477.1"/>
    <property type="match status" value="1"/>
</dbReference>
<dbReference type="EC" id="6.3.4.15" evidence="3"/>
<feature type="domain" description="BPL/LPL catalytic" evidence="2">
    <location>
        <begin position="7"/>
        <end position="124"/>
    </location>
</feature>
<dbReference type="Proteomes" id="UP000005709">
    <property type="component" value="Unassembled WGS sequence"/>
</dbReference>
<evidence type="ECO:0000259" key="2">
    <source>
        <dbReference type="Pfam" id="PF03099"/>
    </source>
</evidence>
<evidence type="ECO:0000313" key="3">
    <source>
        <dbReference type="EMBL" id="EEV18597.1"/>
    </source>
</evidence>
<dbReference type="GO" id="GO:0004077">
    <property type="term" value="F:biotin--[biotin carboxyl-carrier protein] ligase activity"/>
    <property type="evidence" value="ECO:0007669"/>
    <property type="project" value="UniProtKB-EC"/>
</dbReference>
<proteinExistence type="predicted"/>
<keyword evidence="4" id="KW-1185">Reference proteome</keyword>
<accession>C8PEW9</accession>
<dbReference type="InterPro" id="IPR004143">
    <property type="entry name" value="BPL_LPL_catalytic"/>
</dbReference>
<gene>
    <name evidence="3" type="ORF">CAMGR0001_2608</name>
</gene>
<dbReference type="InterPro" id="IPR004408">
    <property type="entry name" value="Biotin_CoA_COase_ligase"/>
</dbReference>
<protein>
    <submittedName>
        <fullName evidence="3">Biotin--[acetyl-CoA-carboxylase] ligase</fullName>
        <ecNumber evidence="3">6.3.4.15</ecNumber>
    </submittedName>
</protein>
<dbReference type="NCBIfam" id="TIGR00121">
    <property type="entry name" value="birA_ligase"/>
    <property type="match status" value="1"/>
</dbReference>
<sequence length="211" mass="23244">MKIKFVEQIASTQEFLVGAVREGRITPPFAIAANRQSAGIGSRGNDWEGVSGNLAFSFCVAQTDLPADVPPQSASIYFAMIMQELLASLGSQLWLKWPNDFYLGERKIGGAMTNKIKNTLVCGIGMNLLGAPEYAGILDIKISAKDAIDGFFALYENKIPWKQIFRNFSLQFQKSQNFSVHLGGEKISLAQAKLCEDGSIIINEERVYALR</sequence>
<dbReference type="SUPFAM" id="SSF55681">
    <property type="entry name" value="Class II aaRS and biotin synthetases"/>
    <property type="match status" value="1"/>
</dbReference>
<dbReference type="eggNOG" id="COG0340">
    <property type="taxonomic scope" value="Bacteria"/>
</dbReference>
<dbReference type="Gene3D" id="3.30.930.10">
    <property type="entry name" value="Bira Bifunctional Protein, Domain 2"/>
    <property type="match status" value="1"/>
</dbReference>
<comment type="caution">
    <text evidence="3">The sequence shown here is derived from an EMBL/GenBank/DDBJ whole genome shotgun (WGS) entry which is preliminary data.</text>
</comment>
<dbReference type="PANTHER" id="PTHR12835:SF5">
    <property type="entry name" value="BIOTIN--PROTEIN LIGASE"/>
    <property type="match status" value="1"/>
</dbReference>
<reference evidence="3 4" key="1">
    <citation type="submission" date="2009-07" db="EMBL/GenBank/DDBJ databases">
        <authorList>
            <person name="Madupu R."/>
            <person name="Sebastian Y."/>
            <person name="Durkin A.S."/>
            <person name="Torralba M."/>
            <person name="Methe B."/>
            <person name="Sutton G.G."/>
            <person name="Strausberg R.L."/>
            <person name="Nelson K.E."/>
        </authorList>
    </citation>
    <scope>NUCLEOTIDE SEQUENCE [LARGE SCALE GENOMIC DNA]</scope>
    <source>
        <strain evidence="3 4">RM3268</strain>
    </source>
</reference>
<dbReference type="EMBL" id="ACYG01000009">
    <property type="protein sequence ID" value="EEV18597.1"/>
    <property type="molecule type" value="Genomic_DNA"/>
</dbReference>